<feature type="non-terminal residue" evidence="2">
    <location>
        <position position="1"/>
    </location>
</feature>
<evidence type="ECO:0000256" key="1">
    <source>
        <dbReference type="SAM" id="MobiDB-lite"/>
    </source>
</evidence>
<keyword evidence="3" id="KW-1185">Reference proteome</keyword>
<reference evidence="2 3" key="1">
    <citation type="submission" date="2023-11" db="EMBL/GenBank/DDBJ databases">
        <title>Halocaridina rubra genome assembly.</title>
        <authorList>
            <person name="Smith C."/>
        </authorList>
    </citation>
    <scope>NUCLEOTIDE SEQUENCE [LARGE SCALE GENOMIC DNA]</scope>
    <source>
        <strain evidence="2">EP-1</strain>
        <tissue evidence="2">Whole</tissue>
    </source>
</reference>
<accession>A0AAN9ABF6</accession>
<feature type="non-terminal residue" evidence="2">
    <location>
        <position position="72"/>
    </location>
</feature>
<dbReference type="Proteomes" id="UP001381693">
    <property type="component" value="Unassembled WGS sequence"/>
</dbReference>
<organism evidence="2 3">
    <name type="scientific">Halocaridina rubra</name>
    <name type="common">Hawaiian red shrimp</name>
    <dbReference type="NCBI Taxonomy" id="373956"/>
    <lineage>
        <taxon>Eukaryota</taxon>
        <taxon>Metazoa</taxon>
        <taxon>Ecdysozoa</taxon>
        <taxon>Arthropoda</taxon>
        <taxon>Crustacea</taxon>
        <taxon>Multicrustacea</taxon>
        <taxon>Malacostraca</taxon>
        <taxon>Eumalacostraca</taxon>
        <taxon>Eucarida</taxon>
        <taxon>Decapoda</taxon>
        <taxon>Pleocyemata</taxon>
        <taxon>Caridea</taxon>
        <taxon>Atyoidea</taxon>
        <taxon>Atyidae</taxon>
        <taxon>Halocaridina</taxon>
    </lineage>
</organism>
<protein>
    <submittedName>
        <fullName evidence="2">Uncharacterized protein</fullName>
    </submittedName>
</protein>
<feature type="compositionally biased region" description="Polar residues" evidence="1">
    <location>
        <begin position="60"/>
        <end position="72"/>
    </location>
</feature>
<name>A0AAN9ABF6_HALRR</name>
<dbReference type="EMBL" id="JAXCGZ010008405">
    <property type="protein sequence ID" value="KAK7077677.1"/>
    <property type="molecule type" value="Genomic_DNA"/>
</dbReference>
<proteinExistence type="predicted"/>
<dbReference type="AlphaFoldDB" id="A0AAN9ABF6"/>
<feature type="region of interest" description="Disordered" evidence="1">
    <location>
        <begin position="44"/>
        <end position="72"/>
    </location>
</feature>
<gene>
    <name evidence="2" type="ORF">SK128_023026</name>
</gene>
<evidence type="ECO:0000313" key="3">
    <source>
        <dbReference type="Proteomes" id="UP001381693"/>
    </source>
</evidence>
<comment type="caution">
    <text evidence="2">The sequence shown here is derived from an EMBL/GenBank/DDBJ whole genome shotgun (WGS) entry which is preliminary data.</text>
</comment>
<evidence type="ECO:0000313" key="2">
    <source>
        <dbReference type="EMBL" id="KAK7077677.1"/>
    </source>
</evidence>
<sequence length="72" mass="8058">RLKQLAASLMLAWAKDKQKVPSPFCASLLSTLLFNSKQKTKSLRQAAFQEMPEDRFEHSSPLTPYGSPSATF</sequence>